<evidence type="ECO:0000256" key="3">
    <source>
        <dbReference type="ARBA" id="ARBA00022839"/>
    </source>
</evidence>
<comment type="function">
    <text evidence="4">SbcCD cleaves DNA hairpin structures. These structures can inhibit DNA replication and are intermediates in certain DNA recombination reactions. The complex acts as a 3'-&gt;5' double strand exonuclease that can open hairpins. It also has a 5' single-strand endonuclease activity.</text>
</comment>
<evidence type="ECO:0000256" key="2">
    <source>
        <dbReference type="ARBA" id="ARBA00022801"/>
    </source>
</evidence>
<dbReference type="PANTHER" id="PTHR30337:SF0">
    <property type="entry name" value="NUCLEASE SBCCD SUBUNIT D"/>
    <property type="match status" value="1"/>
</dbReference>
<proteinExistence type="inferred from homology"/>
<evidence type="ECO:0000313" key="7">
    <source>
        <dbReference type="Proteomes" id="UP000011910"/>
    </source>
</evidence>
<dbReference type="PATRIC" id="fig|1279009.4.peg.2835"/>
<dbReference type="GO" id="GO:0008408">
    <property type="term" value="F:3'-5' exonuclease activity"/>
    <property type="evidence" value="ECO:0007669"/>
    <property type="project" value="InterPro"/>
</dbReference>
<dbReference type="OrthoDB" id="9773856at2"/>
<dbReference type="SUPFAM" id="SSF56300">
    <property type="entry name" value="Metallo-dependent phosphatases"/>
    <property type="match status" value="1"/>
</dbReference>
<dbReference type="CDD" id="cd00840">
    <property type="entry name" value="MPP_Mre11_N"/>
    <property type="match status" value="1"/>
</dbReference>
<dbReference type="NCBIfam" id="TIGR00619">
    <property type="entry name" value="sbcd"/>
    <property type="match status" value="1"/>
</dbReference>
<dbReference type="InterPro" id="IPR004843">
    <property type="entry name" value="Calcineurin-like_PHP"/>
</dbReference>
<reference evidence="6 7" key="1">
    <citation type="journal article" date="2013" name="Genome Announc.">
        <title>Draft Genome Sequence of Cesiribacter andamanensis Strain AMV16T, Isolated from a Soil Sample from a Mud Volcano in the Andaman Islands, India.</title>
        <authorList>
            <person name="Shivaji S."/>
            <person name="Ara S."/>
            <person name="Begum Z."/>
            <person name="Srinivas T.N."/>
            <person name="Singh A."/>
            <person name="Kumar Pinnaka A."/>
        </authorList>
    </citation>
    <scope>NUCLEOTIDE SEQUENCE [LARGE SCALE GENOMIC DNA]</scope>
    <source>
        <strain evidence="6 7">AMV16</strain>
    </source>
</reference>
<dbReference type="RefSeq" id="WP_009196185.1">
    <property type="nucleotide sequence ID" value="NZ_AODQ01000075.1"/>
</dbReference>
<accession>M7N4A8</accession>
<protein>
    <recommendedName>
        <fullName evidence="4">Nuclease SbcCD subunit D</fullName>
    </recommendedName>
</protein>
<keyword evidence="7" id="KW-1185">Reference proteome</keyword>
<dbReference type="STRING" id="1279009.ADICEAN_02797"/>
<keyword evidence="1 4" id="KW-0540">Nuclease</keyword>
<dbReference type="InterPro" id="IPR029052">
    <property type="entry name" value="Metallo-depent_PP-like"/>
</dbReference>
<comment type="caution">
    <text evidence="6">The sequence shown here is derived from an EMBL/GenBank/DDBJ whole genome shotgun (WGS) entry which is preliminary data.</text>
</comment>
<dbReference type="InterPro" id="IPR041796">
    <property type="entry name" value="Mre11_N"/>
</dbReference>
<dbReference type="GO" id="GO:0006310">
    <property type="term" value="P:DNA recombination"/>
    <property type="evidence" value="ECO:0007669"/>
    <property type="project" value="UniProtKB-KW"/>
</dbReference>
<dbReference type="AlphaFoldDB" id="M7N4A8"/>
<keyword evidence="4" id="KW-0233">DNA recombination</keyword>
<dbReference type="GO" id="GO:0004519">
    <property type="term" value="F:endonuclease activity"/>
    <property type="evidence" value="ECO:0007669"/>
    <property type="project" value="UniProtKB-KW"/>
</dbReference>
<evidence type="ECO:0000256" key="4">
    <source>
        <dbReference type="RuleBase" id="RU363069"/>
    </source>
</evidence>
<dbReference type="eggNOG" id="COG0420">
    <property type="taxonomic scope" value="Bacteria"/>
</dbReference>
<comment type="subunit">
    <text evidence="4">Heterodimer of SbcC and SbcD.</text>
</comment>
<gene>
    <name evidence="4 6" type="primary">sbcD</name>
    <name evidence="6" type="ORF">ADICEAN_02797</name>
</gene>
<organism evidence="6 7">
    <name type="scientific">Cesiribacter andamanensis AMV16</name>
    <dbReference type="NCBI Taxonomy" id="1279009"/>
    <lineage>
        <taxon>Bacteria</taxon>
        <taxon>Pseudomonadati</taxon>
        <taxon>Bacteroidota</taxon>
        <taxon>Cytophagia</taxon>
        <taxon>Cytophagales</taxon>
        <taxon>Cesiribacteraceae</taxon>
        <taxon>Cesiribacter</taxon>
    </lineage>
</organism>
<sequence>MKLLHTADWHLGKRLQTYSRLEEQREVMDEICRIADEQQVDVVLIAGDLYDTFSPPNEAIELFYKTLHRLAAGGKRAVIGIAGNHDSPDRINAPDPLARACGIILCGRPLCVVKECAMEGGMELLRSEPGFAELRIPGYDYPLRLLLTPYASEATLRQYLGEEEREEELRRLLQEHWQQLADRYCDEQGVNMLMTHLFVTDQHNPQPEDEGDGERPILHMGGAQAIFTQNMPAQLQYVALGHLHRYQIVSKAPCPVVYSSSPLAYSFSEAHQPKFVVLLEAEPGQPVKMKPLCLKSGRSLERKRFEGLEEALQWLQENPHTYVELTLVCDTYLDGKTRKALLKAHDGIVTIIPEARISPEEIEKKSLMQRSGNQSDMTELFKEYFISRKGQEPSADMLSLFKEVLDDKG</sequence>
<dbReference type="Gene3D" id="3.60.21.10">
    <property type="match status" value="1"/>
</dbReference>
<dbReference type="EMBL" id="AODQ01000075">
    <property type="protein sequence ID" value="EMR02051.1"/>
    <property type="molecule type" value="Genomic_DNA"/>
</dbReference>
<evidence type="ECO:0000313" key="6">
    <source>
        <dbReference type="EMBL" id="EMR02051.1"/>
    </source>
</evidence>
<dbReference type="GO" id="GO:0006260">
    <property type="term" value="P:DNA replication"/>
    <property type="evidence" value="ECO:0007669"/>
    <property type="project" value="UniProtKB-KW"/>
</dbReference>
<name>M7N4A8_9BACT</name>
<dbReference type="Pfam" id="PF00149">
    <property type="entry name" value="Metallophos"/>
    <property type="match status" value="1"/>
</dbReference>
<keyword evidence="3 4" id="KW-0269">Exonuclease</keyword>
<keyword evidence="2 4" id="KW-0378">Hydrolase</keyword>
<comment type="similarity">
    <text evidence="4">Belongs to the SbcD family.</text>
</comment>
<dbReference type="InterPro" id="IPR004593">
    <property type="entry name" value="SbcD"/>
</dbReference>
<dbReference type="InterPro" id="IPR050535">
    <property type="entry name" value="DNA_Repair-Maintenance_Comp"/>
</dbReference>
<keyword evidence="4" id="KW-0255">Endonuclease</keyword>
<feature type="domain" description="Calcineurin-like phosphoesterase" evidence="5">
    <location>
        <begin position="1"/>
        <end position="245"/>
    </location>
</feature>
<keyword evidence="4" id="KW-0235">DNA replication</keyword>
<evidence type="ECO:0000259" key="5">
    <source>
        <dbReference type="Pfam" id="PF00149"/>
    </source>
</evidence>
<evidence type="ECO:0000256" key="1">
    <source>
        <dbReference type="ARBA" id="ARBA00022722"/>
    </source>
</evidence>
<dbReference type="Proteomes" id="UP000011910">
    <property type="component" value="Unassembled WGS sequence"/>
</dbReference>
<dbReference type="PANTHER" id="PTHR30337">
    <property type="entry name" value="COMPONENT OF ATP-DEPENDENT DSDNA EXONUCLEASE"/>
    <property type="match status" value="1"/>
</dbReference>